<proteinExistence type="predicted"/>
<comment type="caution">
    <text evidence="2">The sequence shown here is derived from an EMBL/GenBank/DDBJ whole genome shotgun (WGS) entry which is preliminary data.</text>
</comment>
<dbReference type="InterPro" id="IPR036291">
    <property type="entry name" value="NAD(P)-bd_dom_sf"/>
</dbReference>
<dbReference type="Proteomes" id="UP000182835">
    <property type="component" value="Unassembled WGS sequence"/>
</dbReference>
<gene>
    <name evidence="2" type="ORF">RU96_GL001325</name>
</gene>
<dbReference type="PANTHER" id="PTHR33303:SF2">
    <property type="entry name" value="COA-BINDING DOMAIN-CONTAINING PROTEIN"/>
    <property type="match status" value="1"/>
</dbReference>
<dbReference type="EMBL" id="JXKG01000023">
    <property type="protein sequence ID" value="OJG14178.1"/>
    <property type="molecule type" value="Genomic_DNA"/>
</dbReference>
<sequence>MKELQEQLFANISSVAYSLIDCYFILKGVFIMFKNPNQEQIFQILKEAKNIAVVGLSPKEDRVSFQIARLLQDRDYRIIPVNPQYAGDEILGEKVYADLVSVPEKIDIVDIFRRSEFLPAVAADFLKTDAKVFWAQLGLQNEEAAAMLEEAGRKNVIMDRCIKIELNKMIA</sequence>
<dbReference type="Gene3D" id="3.40.50.720">
    <property type="entry name" value="NAD(P)-binding Rossmann-like Domain"/>
    <property type="match status" value="1"/>
</dbReference>
<evidence type="ECO:0000313" key="3">
    <source>
        <dbReference type="Proteomes" id="UP000182835"/>
    </source>
</evidence>
<organism evidence="2 3">
    <name type="scientific">Enterococcus canintestini</name>
    <dbReference type="NCBI Taxonomy" id="317010"/>
    <lineage>
        <taxon>Bacteria</taxon>
        <taxon>Bacillati</taxon>
        <taxon>Bacillota</taxon>
        <taxon>Bacilli</taxon>
        <taxon>Lactobacillales</taxon>
        <taxon>Enterococcaceae</taxon>
        <taxon>Enterococcus</taxon>
    </lineage>
</organism>
<dbReference type="InterPro" id="IPR003781">
    <property type="entry name" value="CoA-bd"/>
</dbReference>
<name>A0A1L8R340_9ENTE</name>
<protein>
    <submittedName>
        <fullName evidence="2">CoA-binding protein</fullName>
    </submittedName>
</protein>
<dbReference type="PANTHER" id="PTHR33303">
    <property type="entry name" value="CYTOPLASMIC PROTEIN-RELATED"/>
    <property type="match status" value="1"/>
</dbReference>
<feature type="domain" description="CoA-binding" evidence="1">
    <location>
        <begin position="45"/>
        <end position="139"/>
    </location>
</feature>
<dbReference type="STRING" id="317010.RU96_GL001325"/>
<accession>A0A1L8R340</accession>
<dbReference type="SUPFAM" id="SSF51735">
    <property type="entry name" value="NAD(P)-binding Rossmann-fold domains"/>
    <property type="match status" value="1"/>
</dbReference>
<evidence type="ECO:0000259" key="1">
    <source>
        <dbReference type="SMART" id="SM00881"/>
    </source>
</evidence>
<dbReference type="SMART" id="SM00881">
    <property type="entry name" value="CoA_binding"/>
    <property type="match status" value="1"/>
</dbReference>
<reference evidence="2 3" key="1">
    <citation type="submission" date="2014-12" db="EMBL/GenBank/DDBJ databases">
        <title>Draft genome sequences of 29 type strains of Enterococci.</title>
        <authorList>
            <person name="Zhong Z."/>
            <person name="Sun Z."/>
            <person name="Liu W."/>
            <person name="Zhang W."/>
            <person name="Zhang H."/>
        </authorList>
    </citation>
    <scope>NUCLEOTIDE SEQUENCE [LARGE SCALE GENOMIC DNA]</scope>
    <source>
        <strain evidence="2 3">DSM 21207</strain>
    </source>
</reference>
<dbReference type="AlphaFoldDB" id="A0A1L8R340"/>
<dbReference type="Pfam" id="PF13380">
    <property type="entry name" value="CoA_binding_2"/>
    <property type="match status" value="1"/>
</dbReference>
<evidence type="ECO:0000313" key="2">
    <source>
        <dbReference type="EMBL" id="OJG14178.1"/>
    </source>
</evidence>